<reference evidence="1 2" key="1">
    <citation type="submission" date="2019-06" db="EMBL/GenBank/DDBJ databases">
        <title>Lysobacter alkalisoli sp. nov. isolated from saline soil.</title>
        <authorList>
            <person name="Sun J.-Q."/>
            <person name="Xu L."/>
        </authorList>
    </citation>
    <scope>NUCLEOTIDE SEQUENCE [LARGE SCALE GENOMIC DNA]</scope>
    <source>
        <strain evidence="1 2">JCM 31130</strain>
    </source>
</reference>
<dbReference type="PROSITE" id="PS51257">
    <property type="entry name" value="PROKAR_LIPOPROTEIN"/>
    <property type="match status" value="1"/>
</dbReference>
<dbReference type="Proteomes" id="UP000318212">
    <property type="component" value="Unassembled WGS sequence"/>
</dbReference>
<proteinExistence type="predicted"/>
<dbReference type="EMBL" id="VICE01000150">
    <property type="protein sequence ID" value="TQD39196.1"/>
    <property type="molecule type" value="Genomic_DNA"/>
</dbReference>
<accession>A0A507ZN89</accession>
<protein>
    <recommendedName>
        <fullName evidence="3">Lipoprotein</fullName>
    </recommendedName>
</protein>
<comment type="caution">
    <text evidence="1">The sequence shown here is derived from an EMBL/GenBank/DDBJ whole genome shotgun (WGS) entry which is preliminary data.</text>
</comment>
<keyword evidence="2" id="KW-1185">Reference proteome</keyword>
<organism evidence="1 2">
    <name type="scientific">Marilutibacter aestuarii</name>
    <dbReference type="NCBI Taxonomy" id="1706195"/>
    <lineage>
        <taxon>Bacteria</taxon>
        <taxon>Pseudomonadati</taxon>
        <taxon>Pseudomonadota</taxon>
        <taxon>Gammaproteobacteria</taxon>
        <taxon>Lysobacterales</taxon>
        <taxon>Lysobacteraceae</taxon>
        <taxon>Marilutibacter</taxon>
    </lineage>
</organism>
<evidence type="ECO:0000313" key="2">
    <source>
        <dbReference type="Proteomes" id="UP000318212"/>
    </source>
</evidence>
<dbReference type="AlphaFoldDB" id="A0A507ZN89"/>
<name>A0A507ZN89_9GAMM</name>
<sequence length="88" mass="9243">MKGNLVGILAMTILSGCASSDLNKTPQPCSSIGCTEGNAPAIAPDGAGLSFQTCQEGVQTSYEYRKVEGNWVLRAYDTRLTEECAVPG</sequence>
<gene>
    <name evidence="1" type="ORF">FKV25_15675</name>
</gene>
<evidence type="ECO:0000313" key="1">
    <source>
        <dbReference type="EMBL" id="TQD39196.1"/>
    </source>
</evidence>
<evidence type="ECO:0008006" key="3">
    <source>
        <dbReference type="Google" id="ProtNLM"/>
    </source>
</evidence>